<name>A0AAV4T3R7_9ARAC</name>
<gene>
    <name evidence="1" type="ORF">CDAR_538991</name>
</gene>
<dbReference type="AlphaFoldDB" id="A0AAV4T3R7"/>
<protein>
    <submittedName>
        <fullName evidence="1">Uncharacterized protein</fullName>
    </submittedName>
</protein>
<dbReference type="EMBL" id="BPLQ01008818">
    <property type="protein sequence ID" value="GIY39512.1"/>
    <property type="molecule type" value="Genomic_DNA"/>
</dbReference>
<reference evidence="1 2" key="1">
    <citation type="submission" date="2021-06" db="EMBL/GenBank/DDBJ databases">
        <title>Caerostris darwini draft genome.</title>
        <authorList>
            <person name="Kono N."/>
            <person name="Arakawa K."/>
        </authorList>
    </citation>
    <scope>NUCLEOTIDE SEQUENCE [LARGE SCALE GENOMIC DNA]</scope>
</reference>
<sequence>MIRQRGRGWKSQEAIDPDCPFCSPDHVDTPLSGRGSSRIVPNKAFACFFLDERETFHGIQSGILFHQMESNENSLFNAYATFFVLFCLFEIS</sequence>
<accession>A0AAV4T3R7</accession>
<proteinExistence type="predicted"/>
<dbReference type="Proteomes" id="UP001054837">
    <property type="component" value="Unassembled WGS sequence"/>
</dbReference>
<evidence type="ECO:0000313" key="1">
    <source>
        <dbReference type="EMBL" id="GIY39512.1"/>
    </source>
</evidence>
<organism evidence="1 2">
    <name type="scientific">Caerostris darwini</name>
    <dbReference type="NCBI Taxonomy" id="1538125"/>
    <lineage>
        <taxon>Eukaryota</taxon>
        <taxon>Metazoa</taxon>
        <taxon>Ecdysozoa</taxon>
        <taxon>Arthropoda</taxon>
        <taxon>Chelicerata</taxon>
        <taxon>Arachnida</taxon>
        <taxon>Araneae</taxon>
        <taxon>Araneomorphae</taxon>
        <taxon>Entelegynae</taxon>
        <taxon>Araneoidea</taxon>
        <taxon>Araneidae</taxon>
        <taxon>Caerostris</taxon>
    </lineage>
</organism>
<evidence type="ECO:0000313" key="2">
    <source>
        <dbReference type="Proteomes" id="UP001054837"/>
    </source>
</evidence>
<keyword evidence="2" id="KW-1185">Reference proteome</keyword>
<comment type="caution">
    <text evidence="1">The sequence shown here is derived from an EMBL/GenBank/DDBJ whole genome shotgun (WGS) entry which is preliminary data.</text>
</comment>